<keyword evidence="3" id="KW-1185">Reference proteome</keyword>
<name>A0AAD3Y2C8_NEPGR</name>
<accession>A0AAD3Y2C8</accession>
<dbReference type="EMBL" id="BSYO01000031">
    <property type="protein sequence ID" value="GMH26533.1"/>
    <property type="molecule type" value="Genomic_DNA"/>
</dbReference>
<organism evidence="2 3">
    <name type="scientific">Nepenthes gracilis</name>
    <name type="common">Slender pitcher plant</name>
    <dbReference type="NCBI Taxonomy" id="150966"/>
    <lineage>
        <taxon>Eukaryota</taxon>
        <taxon>Viridiplantae</taxon>
        <taxon>Streptophyta</taxon>
        <taxon>Embryophyta</taxon>
        <taxon>Tracheophyta</taxon>
        <taxon>Spermatophyta</taxon>
        <taxon>Magnoliopsida</taxon>
        <taxon>eudicotyledons</taxon>
        <taxon>Gunneridae</taxon>
        <taxon>Pentapetalae</taxon>
        <taxon>Caryophyllales</taxon>
        <taxon>Nepenthaceae</taxon>
        <taxon>Nepenthes</taxon>
    </lineage>
</organism>
<proteinExistence type="predicted"/>
<protein>
    <submittedName>
        <fullName evidence="2">Uncharacterized protein</fullName>
    </submittedName>
</protein>
<comment type="caution">
    <text evidence="2">The sequence shown here is derived from an EMBL/GenBank/DDBJ whole genome shotgun (WGS) entry which is preliminary data.</text>
</comment>
<sequence length="195" mass="20933">MVRRVLIDARYHMLGRLASVCQAAAEWTADGGGMIRGDCGLLRPRPPEGELSPLSPETLGISWRTKLTTAVATPEIFSINEAAIPLSKRPSGIRLGCRHPLSWEPSLPQDASPPSRRPVVHAKSHSPPRGSDCVICALAPVPHATRLVREGLSRVALLAPLSKAKPENSAPHFASIKHGNIPLLRIALLSQAQLT</sequence>
<evidence type="ECO:0000313" key="2">
    <source>
        <dbReference type="EMBL" id="GMH26533.1"/>
    </source>
</evidence>
<gene>
    <name evidence="2" type="ORF">Nepgr_028376</name>
</gene>
<reference evidence="2" key="1">
    <citation type="submission" date="2023-05" db="EMBL/GenBank/DDBJ databases">
        <title>Nepenthes gracilis genome sequencing.</title>
        <authorList>
            <person name="Fukushima K."/>
        </authorList>
    </citation>
    <scope>NUCLEOTIDE SEQUENCE</scope>
    <source>
        <strain evidence="2">SING2019-196</strain>
    </source>
</reference>
<dbReference type="Proteomes" id="UP001279734">
    <property type="component" value="Unassembled WGS sequence"/>
</dbReference>
<dbReference type="AlphaFoldDB" id="A0AAD3Y2C8"/>
<evidence type="ECO:0000256" key="1">
    <source>
        <dbReference type="SAM" id="MobiDB-lite"/>
    </source>
</evidence>
<feature type="region of interest" description="Disordered" evidence="1">
    <location>
        <begin position="104"/>
        <end position="129"/>
    </location>
</feature>
<evidence type="ECO:0000313" key="3">
    <source>
        <dbReference type="Proteomes" id="UP001279734"/>
    </source>
</evidence>